<organism evidence="1 2">
    <name type="scientific">Neolewinella lacunae</name>
    <dbReference type="NCBI Taxonomy" id="1517758"/>
    <lineage>
        <taxon>Bacteria</taxon>
        <taxon>Pseudomonadati</taxon>
        <taxon>Bacteroidota</taxon>
        <taxon>Saprospiria</taxon>
        <taxon>Saprospirales</taxon>
        <taxon>Lewinellaceae</taxon>
        <taxon>Neolewinella</taxon>
    </lineage>
</organism>
<comment type="caution">
    <text evidence="1">The sequence shown here is derived from an EMBL/GenBank/DDBJ whole genome shotgun (WGS) entry which is preliminary data.</text>
</comment>
<evidence type="ECO:0000313" key="1">
    <source>
        <dbReference type="EMBL" id="MBC6995298.1"/>
    </source>
</evidence>
<evidence type="ECO:0000313" key="2">
    <source>
        <dbReference type="Proteomes" id="UP000650081"/>
    </source>
</evidence>
<feature type="non-terminal residue" evidence="1">
    <location>
        <position position="86"/>
    </location>
</feature>
<gene>
    <name evidence="1" type="ORF">H9S92_14085</name>
</gene>
<accession>A0A923PQ09</accession>
<dbReference type="EMBL" id="JACSIT010000130">
    <property type="protein sequence ID" value="MBC6995298.1"/>
    <property type="molecule type" value="Genomic_DNA"/>
</dbReference>
<reference evidence="1" key="1">
    <citation type="submission" date="2020-08" db="EMBL/GenBank/DDBJ databases">
        <title>Lewinella bacteria from marine environments.</title>
        <authorList>
            <person name="Zhong Y."/>
        </authorList>
    </citation>
    <scope>NUCLEOTIDE SEQUENCE</scope>
    <source>
        <strain evidence="1">KCTC 42187</strain>
    </source>
</reference>
<keyword evidence="2" id="KW-1185">Reference proteome</keyword>
<sequence length="86" mass="9350">VNSCGVGSFTRTFTATDGQGLTNVQVCQQRITVYGIHDYRITFPTDEEGTCAEVPDYDGIVAEELACDLITTTHYIDTLRTIAAGE</sequence>
<feature type="non-terminal residue" evidence="1">
    <location>
        <position position="1"/>
    </location>
</feature>
<name>A0A923PQ09_9BACT</name>
<dbReference type="AlphaFoldDB" id="A0A923PQ09"/>
<dbReference type="RefSeq" id="WP_187467339.1">
    <property type="nucleotide sequence ID" value="NZ_JACSIT010000130.1"/>
</dbReference>
<dbReference type="Proteomes" id="UP000650081">
    <property type="component" value="Unassembled WGS sequence"/>
</dbReference>
<protein>
    <submittedName>
        <fullName evidence="1">Uncharacterized protein</fullName>
    </submittedName>
</protein>
<proteinExistence type="predicted"/>